<keyword evidence="4" id="KW-1185">Reference proteome</keyword>
<dbReference type="OMA" id="SCTREYE"/>
<dbReference type="KEGG" id="cqu:CpipJ_CPIJ007761"/>
<dbReference type="VEuPathDB" id="VectorBase:CPIJ007761"/>
<evidence type="ECO:0000313" key="3">
    <source>
        <dbReference type="EnsemblMetazoa" id="CPIJ007761-PA"/>
    </source>
</evidence>
<feature type="coiled-coil region" evidence="1">
    <location>
        <begin position="155"/>
        <end position="214"/>
    </location>
</feature>
<evidence type="ECO:0000313" key="2">
    <source>
        <dbReference type="EMBL" id="EDS29961.1"/>
    </source>
</evidence>
<dbReference type="Proteomes" id="UP000002320">
    <property type="component" value="Unassembled WGS sequence"/>
</dbReference>
<evidence type="ECO:0000313" key="4">
    <source>
        <dbReference type="Proteomes" id="UP000002320"/>
    </source>
</evidence>
<reference evidence="3" key="2">
    <citation type="submission" date="2020-05" db="UniProtKB">
        <authorList>
            <consortium name="EnsemblMetazoa"/>
        </authorList>
    </citation>
    <scope>IDENTIFICATION</scope>
    <source>
        <strain evidence="3">JHB</strain>
    </source>
</reference>
<dbReference type="InParanoid" id="B0WKN0"/>
<reference evidence="2" key="1">
    <citation type="submission" date="2007-03" db="EMBL/GenBank/DDBJ databases">
        <title>Annotation of Culex pipiens quinquefasciatus.</title>
        <authorList>
            <consortium name="The Broad Institute Genome Sequencing Platform"/>
            <person name="Atkinson P.W."/>
            <person name="Hemingway J."/>
            <person name="Christensen B.M."/>
            <person name="Higgs S."/>
            <person name="Kodira C."/>
            <person name="Hannick L."/>
            <person name="Megy K."/>
            <person name="O'Leary S."/>
            <person name="Pearson M."/>
            <person name="Haas B.J."/>
            <person name="Mauceli E."/>
            <person name="Wortman J.R."/>
            <person name="Lee N.H."/>
            <person name="Guigo R."/>
            <person name="Stanke M."/>
            <person name="Alvarado L."/>
            <person name="Amedeo P."/>
            <person name="Antoine C.H."/>
            <person name="Arensburger P."/>
            <person name="Bidwell S.L."/>
            <person name="Crawford M."/>
            <person name="Camaro F."/>
            <person name="Devon K."/>
            <person name="Engels R."/>
            <person name="Hammond M."/>
            <person name="Howarth C."/>
            <person name="Koehrsen M."/>
            <person name="Lawson D."/>
            <person name="Montgomery P."/>
            <person name="Nene V."/>
            <person name="Nusbaum C."/>
            <person name="Puiu D."/>
            <person name="Romero-Severson J."/>
            <person name="Severson D.W."/>
            <person name="Shumway M."/>
            <person name="Sisk P."/>
            <person name="Stolte C."/>
            <person name="Zeng Q."/>
            <person name="Eisenstadt E."/>
            <person name="Fraser-Liggett C."/>
            <person name="Strausberg R."/>
            <person name="Galagan J."/>
            <person name="Birren B."/>
            <person name="Collins F.H."/>
        </authorList>
    </citation>
    <scope>NUCLEOTIDE SEQUENCE [LARGE SCALE GENOMIC DNA]</scope>
    <source>
        <strain evidence="2">JHB</strain>
    </source>
</reference>
<keyword evidence="1" id="KW-0175">Coiled coil</keyword>
<dbReference type="OrthoDB" id="7762653at2759"/>
<sequence length="219" mass="25931">MAVLHDMCIRQRGLFICAKVFNCFWVQTSRWTIKQSGWPANTVELWEYKHQKTKHEELRRRIRDVTGSLNNRTSQLQVLKTRCEDFKLHLTDAMADDKTIAAFHELERSRYAKLRQAVEEHKAAVTRAVEQKQTSVVEAVEISPSYVRCSRECELDEKERQLVDQRRKLAKREQAIVIRKNHIAARILRLRKLLQSNEEKRALYKEQLAALRSKASRRY</sequence>
<dbReference type="EnsemblMetazoa" id="CPIJ007761-RA">
    <property type="protein sequence ID" value="CPIJ007761-PA"/>
    <property type="gene ID" value="CPIJ007761"/>
</dbReference>
<dbReference type="VEuPathDB" id="VectorBase:CQUJHB008584"/>
<dbReference type="EMBL" id="DS231974">
    <property type="protein sequence ID" value="EDS29961.1"/>
    <property type="molecule type" value="Genomic_DNA"/>
</dbReference>
<name>B0WKN0_CULQU</name>
<protein>
    <submittedName>
        <fullName evidence="2 3">Uncharacterized protein</fullName>
    </submittedName>
</protein>
<dbReference type="HOGENOM" id="CLU_1262644_0_0_1"/>
<proteinExistence type="predicted"/>
<evidence type="ECO:0000256" key="1">
    <source>
        <dbReference type="SAM" id="Coils"/>
    </source>
</evidence>
<gene>
    <name evidence="3" type="primary">6039709</name>
    <name evidence="2" type="ORF">CpipJ_CPIJ007761</name>
</gene>
<organism>
    <name type="scientific">Culex quinquefasciatus</name>
    <name type="common">Southern house mosquito</name>
    <name type="synonym">Culex pungens</name>
    <dbReference type="NCBI Taxonomy" id="7176"/>
    <lineage>
        <taxon>Eukaryota</taxon>
        <taxon>Metazoa</taxon>
        <taxon>Ecdysozoa</taxon>
        <taxon>Arthropoda</taxon>
        <taxon>Hexapoda</taxon>
        <taxon>Insecta</taxon>
        <taxon>Pterygota</taxon>
        <taxon>Neoptera</taxon>
        <taxon>Endopterygota</taxon>
        <taxon>Diptera</taxon>
        <taxon>Nematocera</taxon>
        <taxon>Culicoidea</taxon>
        <taxon>Culicidae</taxon>
        <taxon>Culicinae</taxon>
        <taxon>Culicini</taxon>
        <taxon>Culex</taxon>
        <taxon>Culex</taxon>
    </lineage>
</organism>
<accession>B0WKN0</accession>
<dbReference type="eggNOG" id="ENOG502RVMC">
    <property type="taxonomic scope" value="Eukaryota"/>
</dbReference>
<dbReference type="AlphaFoldDB" id="B0WKN0"/>